<keyword evidence="3 6" id="KW-0285">Flavoprotein</keyword>
<dbReference type="AlphaFoldDB" id="A0A7W7MVF2"/>
<dbReference type="PANTHER" id="PTHR43292:SF4">
    <property type="entry name" value="ACYL-COA DEHYDROGENASE FADE34"/>
    <property type="match status" value="1"/>
</dbReference>
<dbReference type="PROSITE" id="PS00072">
    <property type="entry name" value="ACYL_COA_DH_1"/>
    <property type="match status" value="1"/>
</dbReference>
<dbReference type="Gene3D" id="1.10.540.10">
    <property type="entry name" value="Acyl-CoA dehydrogenase/oxidase, N-terminal domain"/>
    <property type="match status" value="1"/>
</dbReference>
<dbReference type="InterPro" id="IPR052161">
    <property type="entry name" value="Mycobact_Acyl-CoA_DH"/>
</dbReference>
<evidence type="ECO:0000313" key="10">
    <source>
        <dbReference type="EMBL" id="GAA0542945.1"/>
    </source>
</evidence>
<dbReference type="Gene3D" id="2.40.110.10">
    <property type="entry name" value="Butyryl-CoA Dehydrogenase, subunit A, domain 2"/>
    <property type="match status" value="1"/>
</dbReference>
<dbReference type="Pfam" id="PF02771">
    <property type="entry name" value="Acyl-CoA_dh_N"/>
    <property type="match status" value="1"/>
</dbReference>
<dbReference type="Pfam" id="PF00441">
    <property type="entry name" value="Acyl-CoA_dh_1"/>
    <property type="match status" value="1"/>
</dbReference>
<evidence type="ECO:0000256" key="1">
    <source>
        <dbReference type="ARBA" id="ARBA00001974"/>
    </source>
</evidence>
<dbReference type="SUPFAM" id="SSF56645">
    <property type="entry name" value="Acyl-CoA dehydrogenase NM domain-like"/>
    <property type="match status" value="1"/>
</dbReference>
<feature type="domain" description="Acyl-CoA dehydrogenase/oxidase C-terminal" evidence="7">
    <location>
        <begin position="296"/>
        <end position="391"/>
    </location>
</feature>
<evidence type="ECO:0000259" key="8">
    <source>
        <dbReference type="Pfam" id="PF02770"/>
    </source>
</evidence>
<protein>
    <submittedName>
        <fullName evidence="10">Acyl-CoA dehydrogenase family protein</fullName>
    </submittedName>
    <submittedName>
        <fullName evidence="11">Alkylation response protein AidB-like acyl-CoA dehydrogenase</fullName>
    </submittedName>
</protein>
<evidence type="ECO:0000313" key="12">
    <source>
        <dbReference type="Proteomes" id="UP000549343"/>
    </source>
</evidence>
<feature type="domain" description="Acyl-CoA dehydrogenase/oxidase N-terminal" evidence="9">
    <location>
        <begin position="27"/>
        <end position="140"/>
    </location>
</feature>
<evidence type="ECO:0000256" key="2">
    <source>
        <dbReference type="ARBA" id="ARBA00009347"/>
    </source>
</evidence>
<reference evidence="10 13" key="1">
    <citation type="journal article" date="2019" name="Int. J. Syst. Evol. Microbiol.">
        <title>The Global Catalogue of Microorganisms (GCM) 10K type strain sequencing project: providing services to taxonomists for standard genome sequencing and annotation.</title>
        <authorList>
            <consortium name="The Broad Institute Genomics Platform"/>
            <consortium name="The Broad Institute Genome Sequencing Center for Infectious Disease"/>
            <person name="Wu L."/>
            <person name="Ma J."/>
        </authorList>
    </citation>
    <scope>NUCLEOTIDE SEQUENCE [LARGE SCALE GENOMIC DNA]</scope>
    <source>
        <strain evidence="10 13">JCM 10667</strain>
    </source>
</reference>
<dbReference type="InterPro" id="IPR009100">
    <property type="entry name" value="AcylCoA_DH/oxidase_NM_dom_sf"/>
</dbReference>
<dbReference type="Gene3D" id="1.20.140.10">
    <property type="entry name" value="Butyryl-CoA Dehydrogenase, subunit A, domain 3"/>
    <property type="match status" value="1"/>
</dbReference>
<dbReference type="InterPro" id="IPR036250">
    <property type="entry name" value="AcylCo_DH-like_C"/>
</dbReference>
<dbReference type="SUPFAM" id="SSF47203">
    <property type="entry name" value="Acyl-CoA dehydrogenase C-terminal domain-like"/>
    <property type="match status" value="1"/>
</dbReference>
<reference evidence="11 12" key="2">
    <citation type="submission" date="2020-08" db="EMBL/GenBank/DDBJ databases">
        <title>Sequencing the genomes of 1000 actinobacteria strains.</title>
        <authorList>
            <person name="Klenk H.-P."/>
        </authorList>
    </citation>
    <scope>NUCLEOTIDE SEQUENCE [LARGE SCALE GENOMIC DNA]</scope>
    <source>
        <strain evidence="11 12">DSM 44772</strain>
    </source>
</reference>
<name>A0A7W7MVF2_9ACTN</name>
<dbReference type="FunFam" id="2.40.110.10:FF:000011">
    <property type="entry name" value="Acyl-CoA dehydrogenase FadE34"/>
    <property type="match status" value="1"/>
</dbReference>
<keyword evidence="4 6" id="KW-0274">FAD</keyword>
<evidence type="ECO:0000313" key="11">
    <source>
        <dbReference type="EMBL" id="MBB4771727.1"/>
    </source>
</evidence>
<accession>A0A7W7MVF2</accession>
<sequence>MKSEDRPGDVGRADVGRPVLPPTVEDERLRALRARVRTFVRHELETGGFTPTVDSWMSAWDIGFTRRLAAQGWLGMTIPTEYGGHGRTFLERFVVTEELLAAGAPVTAHWFADRQVAPSLLKFGTEEQKREFLPGIARGEVLFAIGMSEPESGSDLAGVGTKASRAEGGWTITGTKVWTTNAHRADHMIALARTAPVDAGDRHAGLSQFIVDLRSPGVEIRPIVSMNGEHHFNEVFLGDVFVPDGKVLGAIGDGWHQVTSELAFERSGPERFLSTYLLLEDLTEAMRRGQLPADPRLGRFFARIAGLHRMSLAVAGALERGERADVAAAVVKALGTRTEGDIAEYAAMFLGGGGVPAPVRDAADAALLARPGFTIRGGTNEILHGVIARGLGLR</sequence>
<feature type="domain" description="Acyl-CoA oxidase/dehydrogenase middle" evidence="8">
    <location>
        <begin position="144"/>
        <end position="228"/>
    </location>
</feature>
<evidence type="ECO:0000313" key="13">
    <source>
        <dbReference type="Proteomes" id="UP001501427"/>
    </source>
</evidence>
<dbReference type="Proteomes" id="UP000549343">
    <property type="component" value="Unassembled WGS sequence"/>
</dbReference>
<dbReference type="InterPro" id="IPR009075">
    <property type="entry name" value="AcylCo_DH/oxidase_C"/>
</dbReference>
<dbReference type="InterPro" id="IPR006091">
    <property type="entry name" value="Acyl-CoA_Oxase/DH_mid-dom"/>
</dbReference>
<evidence type="ECO:0000259" key="7">
    <source>
        <dbReference type="Pfam" id="PF00441"/>
    </source>
</evidence>
<keyword evidence="13" id="KW-1185">Reference proteome</keyword>
<dbReference type="EMBL" id="JACHMV010000001">
    <property type="protein sequence ID" value="MBB4771727.1"/>
    <property type="molecule type" value="Genomic_DNA"/>
</dbReference>
<evidence type="ECO:0000256" key="4">
    <source>
        <dbReference type="ARBA" id="ARBA00022827"/>
    </source>
</evidence>
<evidence type="ECO:0000256" key="5">
    <source>
        <dbReference type="ARBA" id="ARBA00023002"/>
    </source>
</evidence>
<comment type="cofactor">
    <cofactor evidence="1 6">
        <name>FAD</name>
        <dbReference type="ChEBI" id="CHEBI:57692"/>
    </cofactor>
</comment>
<dbReference type="InterPro" id="IPR037069">
    <property type="entry name" value="AcylCoA_DH/ox_N_sf"/>
</dbReference>
<dbReference type="RefSeq" id="WP_184878453.1">
    <property type="nucleotide sequence ID" value="NZ_BAAAHD010000001.1"/>
</dbReference>
<comment type="similarity">
    <text evidence="2 6">Belongs to the acyl-CoA dehydrogenase family.</text>
</comment>
<organism evidence="11 12">
    <name type="scientific">Actinomadura livida</name>
    <dbReference type="NCBI Taxonomy" id="79909"/>
    <lineage>
        <taxon>Bacteria</taxon>
        <taxon>Bacillati</taxon>
        <taxon>Actinomycetota</taxon>
        <taxon>Actinomycetes</taxon>
        <taxon>Streptosporangiales</taxon>
        <taxon>Thermomonosporaceae</taxon>
        <taxon>Actinomadura</taxon>
    </lineage>
</organism>
<dbReference type="InterPro" id="IPR013786">
    <property type="entry name" value="AcylCoA_DH/ox_N"/>
</dbReference>
<evidence type="ECO:0000259" key="9">
    <source>
        <dbReference type="Pfam" id="PF02771"/>
    </source>
</evidence>
<keyword evidence="5 6" id="KW-0560">Oxidoreductase</keyword>
<comment type="caution">
    <text evidence="11">The sequence shown here is derived from an EMBL/GenBank/DDBJ whole genome shotgun (WGS) entry which is preliminary data.</text>
</comment>
<dbReference type="InterPro" id="IPR006089">
    <property type="entry name" value="Acyl-CoA_DH_CS"/>
</dbReference>
<proteinExistence type="inferred from homology"/>
<evidence type="ECO:0000256" key="6">
    <source>
        <dbReference type="RuleBase" id="RU362125"/>
    </source>
</evidence>
<dbReference type="GO" id="GO:0003995">
    <property type="term" value="F:acyl-CoA dehydrogenase activity"/>
    <property type="evidence" value="ECO:0007669"/>
    <property type="project" value="InterPro"/>
</dbReference>
<dbReference type="InterPro" id="IPR046373">
    <property type="entry name" value="Acyl-CoA_Oxase/DH_mid-dom_sf"/>
</dbReference>
<dbReference type="GO" id="GO:0005886">
    <property type="term" value="C:plasma membrane"/>
    <property type="evidence" value="ECO:0007669"/>
    <property type="project" value="TreeGrafter"/>
</dbReference>
<dbReference type="Proteomes" id="UP001501427">
    <property type="component" value="Unassembled WGS sequence"/>
</dbReference>
<reference evidence="10" key="3">
    <citation type="submission" date="2023-12" db="EMBL/GenBank/DDBJ databases">
        <authorList>
            <person name="Sun Q."/>
            <person name="Inoue M."/>
        </authorList>
    </citation>
    <scope>NUCLEOTIDE SEQUENCE</scope>
    <source>
        <strain evidence="10">JCM 10667</strain>
    </source>
</reference>
<gene>
    <name evidence="11" type="ORF">F4557_000145</name>
    <name evidence="10" type="ORF">GCM10009546_01250</name>
</gene>
<dbReference type="Pfam" id="PF02770">
    <property type="entry name" value="Acyl-CoA_dh_M"/>
    <property type="match status" value="1"/>
</dbReference>
<evidence type="ECO:0000256" key="3">
    <source>
        <dbReference type="ARBA" id="ARBA00022630"/>
    </source>
</evidence>
<dbReference type="GO" id="GO:0050660">
    <property type="term" value="F:flavin adenine dinucleotide binding"/>
    <property type="evidence" value="ECO:0007669"/>
    <property type="project" value="InterPro"/>
</dbReference>
<dbReference type="PANTHER" id="PTHR43292">
    <property type="entry name" value="ACYL-COA DEHYDROGENASE"/>
    <property type="match status" value="1"/>
</dbReference>
<dbReference type="EMBL" id="BAAAHD010000001">
    <property type="protein sequence ID" value="GAA0542945.1"/>
    <property type="molecule type" value="Genomic_DNA"/>
</dbReference>